<keyword evidence="2" id="KW-1185">Reference proteome</keyword>
<dbReference type="EMBL" id="OU963864">
    <property type="protein sequence ID" value="CAH0387500.1"/>
    <property type="molecule type" value="Genomic_DNA"/>
</dbReference>
<name>A0A9P0AAA1_BEMTA</name>
<dbReference type="InterPro" id="IPR036610">
    <property type="entry name" value="PEBP-like_sf"/>
</dbReference>
<dbReference type="Gene3D" id="3.90.280.10">
    <property type="entry name" value="PEBP-like"/>
    <property type="match status" value="1"/>
</dbReference>
<proteinExistence type="predicted"/>
<reference evidence="1" key="1">
    <citation type="submission" date="2021-12" db="EMBL/GenBank/DDBJ databases">
        <authorList>
            <person name="King R."/>
        </authorList>
    </citation>
    <scope>NUCLEOTIDE SEQUENCE</scope>
</reference>
<dbReference type="InterPro" id="IPR008914">
    <property type="entry name" value="PEBP"/>
</dbReference>
<evidence type="ECO:0008006" key="3">
    <source>
        <dbReference type="Google" id="ProtNLM"/>
    </source>
</evidence>
<dbReference type="PANTHER" id="PTHR11362">
    <property type="entry name" value="PHOSPHATIDYLETHANOLAMINE-BINDING PROTEIN"/>
    <property type="match status" value="1"/>
</dbReference>
<dbReference type="InterPro" id="IPR035810">
    <property type="entry name" value="PEBP_euk"/>
</dbReference>
<dbReference type="Proteomes" id="UP001152759">
    <property type="component" value="Chromosome 3"/>
</dbReference>
<organism evidence="1 2">
    <name type="scientific">Bemisia tabaci</name>
    <name type="common">Sweetpotato whitefly</name>
    <name type="synonym">Aleurodes tabaci</name>
    <dbReference type="NCBI Taxonomy" id="7038"/>
    <lineage>
        <taxon>Eukaryota</taxon>
        <taxon>Metazoa</taxon>
        <taxon>Ecdysozoa</taxon>
        <taxon>Arthropoda</taxon>
        <taxon>Hexapoda</taxon>
        <taxon>Insecta</taxon>
        <taxon>Pterygota</taxon>
        <taxon>Neoptera</taxon>
        <taxon>Paraneoptera</taxon>
        <taxon>Hemiptera</taxon>
        <taxon>Sternorrhyncha</taxon>
        <taxon>Aleyrodoidea</taxon>
        <taxon>Aleyrodidae</taxon>
        <taxon>Aleyrodinae</taxon>
        <taxon>Bemisia</taxon>
    </lineage>
</organism>
<dbReference type="SUPFAM" id="SSF49777">
    <property type="entry name" value="PEBP-like"/>
    <property type="match status" value="1"/>
</dbReference>
<protein>
    <recommendedName>
        <fullName evidence="3">Phosphatidylethanolamine-binding protein</fullName>
    </recommendedName>
</protein>
<gene>
    <name evidence="1" type="ORF">BEMITA_LOCUS6504</name>
</gene>
<dbReference type="CDD" id="cd00866">
    <property type="entry name" value="PEBP_euk"/>
    <property type="match status" value="1"/>
</dbReference>
<dbReference type="Pfam" id="PF01161">
    <property type="entry name" value="PBP"/>
    <property type="match status" value="1"/>
</dbReference>
<dbReference type="PANTHER" id="PTHR11362:SF147">
    <property type="entry name" value="PHOSPHATIDYLETHANOLAMINE BINDING PROTEIN"/>
    <property type="match status" value="1"/>
</dbReference>
<dbReference type="AlphaFoldDB" id="A0A9P0AAA1"/>
<accession>A0A9P0AAA1</accession>
<evidence type="ECO:0000313" key="1">
    <source>
        <dbReference type="EMBL" id="CAH0387500.1"/>
    </source>
</evidence>
<evidence type="ECO:0000313" key="2">
    <source>
        <dbReference type="Proteomes" id="UP001152759"/>
    </source>
</evidence>
<sequence>MKLRKVSSNLSRVIVQTLFLISSHKYVIATGPEASSGAVEGHPKKTAAEIKDILVKSKIIPDVITLPASHVVEVAYGESIVNFGNNLTKAQVAKEPTYLRWPTDKDAFYTIILSDADYPRPAKPTLREYFHWLVVNIPGCDIHKGEVLGEYLGNQAARFTGYHRFVFTVYRQPGKTKFDEHPRPAVPLESYRGRFSTDEFGRKYKFGDPHAVNFFISKWSNLDGSEFVPISHYGRDEDAEYEAGKDNEELI</sequence>